<sequence>MRRGDVSFWYVDMGGLPAPRAALAGDAAADVCIVGAGYTGLWAAYYLKQAQPDLNILIVEKEFAGFGASGRNGGWLSGGFAWNHDRYAATGGRQGVLDMVAAMGGTVDEVIRVCEEHGIEADIHRTDELMVAVNAAQLARLREEIAHKQAWGEGDRVREIGAVELAERVRIPGALGAMVLSGVARVQPAKLVQGLARVVEGLGVRIVEQTPVTGLSKGIVTTNQGTIRAPIILRCTEGFTADLPGSHRDWVPLNSAQIVTPPLPDAFWEKVGWQGHEILGDYANSYSYCQRTREGRLTVGGRGIPYRFASRTDTGGAPDQGTIDWLKGKLAQLFPEAVPYGIDHAWCGVLGVPRDWCATVGLDPATGLGWAGGYVGIGVSTSNLAGRTLADLALGRSTPLTNLPWVNRRVRRWEPEPLRWLGVRGMYRLLNAADRAEAQPGAGPSRLARLGNWLTGR</sequence>
<dbReference type="PANTHER" id="PTHR13847">
    <property type="entry name" value="SARCOSINE DEHYDROGENASE-RELATED"/>
    <property type="match status" value="1"/>
</dbReference>
<keyword evidence="1" id="KW-0560">Oxidoreductase</keyword>
<evidence type="ECO:0000313" key="4">
    <source>
        <dbReference type="Proteomes" id="UP000638981"/>
    </source>
</evidence>
<accession>A0A918TRW5</accession>
<dbReference type="PANTHER" id="PTHR13847:SF285">
    <property type="entry name" value="FAD DEPENDENT OXIDOREDUCTASE DOMAIN-CONTAINING PROTEIN"/>
    <property type="match status" value="1"/>
</dbReference>
<evidence type="ECO:0000256" key="1">
    <source>
        <dbReference type="ARBA" id="ARBA00023002"/>
    </source>
</evidence>
<reference evidence="3" key="1">
    <citation type="journal article" date="2014" name="Int. J. Syst. Evol. Microbiol.">
        <title>Complete genome sequence of Corynebacterium casei LMG S-19264T (=DSM 44701T), isolated from a smear-ripened cheese.</title>
        <authorList>
            <consortium name="US DOE Joint Genome Institute (JGI-PGF)"/>
            <person name="Walter F."/>
            <person name="Albersmeier A."/>
            <person name="Kalinowski J."/>
            <person name="Ruckert C."/>
        </authorList>
    </citation>
    <scope>NUCLEOTIDE SEQUENCE</scope>
    <source>
        <strain evidence="3">KCTC 23310</strain>
    </source>
</reference>
<protein>
    <submittedName>
        <fullName evidence="3">FAD-dependent oxidoreductase</fullName>
    </submittedName>
</protein>
<organism evidence="3 4">
    <name type="scientific">Neogemmobacter tilapiae</name>
    <dbReference type="NCBI Taxonomy" id="875041"/>
    <lineage>
        <taxon>Bacteria</taxon>
        <taxon>Pseudomonadati</taxon>
        <taxon>Pseudomonadota</taxon>
        <taxon>Alphaproteobacteria</taxon>
        <taxon>Rhodobacterales</taxon>
        <taxon>Paracoccaceae</taxon>
        <taxon>Neogemmobacter</taxon>
    </lineage>
</organism>
<name>A0A918TRW5_9RHOB</name>
<dbReference type="Gene3D" id="3.50.50.60">
    <property type="entry name" value="FAD/NAD(P)-binding domain"/>
    <property type="match status" value="1"/>
</dbReference>
<comment type="caution">
    <text evidence="3">The sequence shown here is derived from an EMBL/GenBank/DDBJ whole genome shotgun (WGS) entry which is preliminary data.</text>
</comment>
<dbReference type="InterPro" id="IPR006076">
    <property type="entry name" value="FAD-dep_OxRdtase"/>
</dbReference>
<dbReference type="Proteomes" id="UP000638981">
    <property type="component" value="Unassembled WGS sequence"/>
</dbReference>
<dbReference type="SUPFAM" id="SSF51905">
    <property type="entry name" value="FAD/NAD(P)-binding domain"/>
    <property type="match status" value="1"/>
</dbReference>
<dbReference type="AlphaFoldDB" id="A0A918TRW5"/>
<dbReference type="Gene3D" id="3.30.9.10">
    <property type="entry name" value="D-Amino Acid Oxidase, subunit A, domain 2"/>
    <property type="match status" value="1"/>
</dbReference>
<dbReference type="RefSeq" id="WP_189411914.1">
    <property type="nucleotide sequence ID" value="NZ_BMYJ01000007.1"/>
</dbReference>
<dbReference type="InterPro" id="IPR036188">
    <property type="entry name" value="FAD/NAD-bd_sf"/>
</dbReference>
<gene>
    <name evidence="3" type="ORF">GCM10007315_23900</name>
</gene>
<feature type="domain" description="FAD dependent oxidoreductase" evidence="2">
    <location>
        <begin position="30"/>
        <end position="392"/>
    </location>
</feature>
<evidence type="ECO:0000259" key="2">
    <source>
        <dbReference type="Pfam" id="PF01266"/>
    </source>
</evidence>
<proteinExistence type="predicted"/>
<keyword evidence="4" id="KW-1185">Reference proteome</keyword>
<dbReference type="GO" id="GO:0016491">
    <property type="term" value="F:oxidoreductase activity"/>
    <property type="evidence" value="ECO:0007669"/>
    <property type="project" value="UniProtKB-KW"/>
</dbReference>
<evidence type="ECO:0000313" key="3">
    <source>
        <dbReference type="EMBL" id="GHC59411.1"/>
    </source>
</evidence>
<dbReference type="EMBL" id="BMYJ01000007">
    <property type="protein sequence ID" value="GHC59411.1"/>
    <property type="molecule type" value="Genomic_DNA"/>
</dbReference>
<dbReference type="Pfam" id="PF01266">
    <property type="entry name" value="DAO"/>
    <property type="match status" value="1"/>
</dbReference>
<reference evidence="3" key="2">
    <citation type="submission" date="2020-09" db="EMBL/GenBank/DDBJ databases">
        <authorList>
            <person name="Sun Q."/>
            <person name="Kim S."/>
        </authorList>
    </citation>
    <scope>NUCLEOTIDE SEQUENCE</scope>
    <source>
        <strain evidence="3">KCTC 23310</strain>
    </source>
</reference>
<dbReference type="GO" id="GO:0005737">
    <property type="term" value="C:cytoplasm"/>
    <property type="evidence" value="ECO:0007669"/>
    <property type="project" value="TreeGrafter"/>
</dbReference>